<evidence type="ECO:0000256" key="4">
    <source>
        <dbReference type="ARBA" id="ARBA00022840"/>
    </source>
</evidence>
<evidence type="ECO:0000256" key="8">
    <source>
        <dbReference type="SAM" id="MobiDB-lite"/>
    </source>
</evidence>
<dbReference type="Gene3D" id="3.40.50.300">
    <property type="entry name" value="P-loop containing nucleotide triphosphate hydrolases"/>
    <property type="match status" value="2"/>
</dbReference>
<dbReference type="InterPro" id="IPR027417">
    <property type="entry name" value="P-loop_NTPase"/>
</dbReference>
<dbReference type="CDD" id="cd17956">
    <property type="entry name" value="DEADc_DDX51"/>
    <property type="match status" value="1"/>
</dbReference>
<dbReference type="Proteomes" id="UP000828390">
    <property type="component" value="Unassembled WGS sequence"/>
</dbReference>
<keyword evidence="2 6" id="KW-0378">Hydrolase</keyword>
<evidence type="ECO:0000313" key="11">
    <source>
        <dbReference type="EMBL" id="KAH3876810.1"/>
    </source>
</evidence>
<feature type="domain" description="Helicase C-terminal" evidence="10">
    <location>
        <begin position="527"/>
        <end position="671"/>
    </location>
</feature>
<dbReference type="GO" id="GO:0003724">
    <property type="term" value="F:RNA helicase activity"/>
    <property type="evidence" value="ECO:0007669"/>
    <property type="project" value="UniProtKB-EC"/>
</dbReference>
<keyword evidence="4 6" id="KW-0067">ATP-binding</keyword>
<keyword evidence="3 6" id="KW-0347">Helicase</keyword>
<dbReference type="CDD" id="cd18787">
    <property type="entry name" value="SF2_C_DEAD"/>
    <property type="match status" value="1"/>
</dbReference>
<dbReference type="GO" id="GO:0005524">
    <property type="term" value="F:ATP binding"/>
    <property type="evidence" value="ECO:0007669"/>
    <property type="project" value="UniProtKB-UniRule"/>
</dbReference>
<evidence type="ECO:0000256" key="7">
    <source>
        <dbReference type="RuleBase" id="RU365068"/>
    </source>
</evidence>
<keyword evidence="12" id="KW-1185">Reference proteome</keyword>
<reference evidence="11" key="1">
    <citation type="journal article" date="2019" name="bioRxiv">
        <title>The Genome of the Zebra Mussel, Dreissena polymorpha: A Resource for Invasive Species Research.</title>
        <authorList>
            <person name="McCartney M.A."/>
            <person name="Auch B."/>
            <person name="Kono T."/>
            <person name="Mallez S."/>
            <person name="Zhang Y."/>
            <person name="Obille A."/>
            <person name="Becker A."/>
            <person name="Abrahante J.E."/>
            <person name="Garbe J."/>
            <person name="Badalamenti J.P."/>
            <person name="Herman A."/>
            <person name="Mangelson H."/>
            <person name="Liachko I."/>
            <person name="Sullivan S."/>
            <person name="Sone E.D."/>
            <person name="Koren S."/>
            <person name="Silverstein K.A.T."/>
            <person name="Beckman K.B."/>
            <person name="Gohl D.M."/>
        </authorList>
    </citation>
    <scope>NUCLEOTIDE SEQUENCE</scope>
    <source>
        <strain evidence="11">Duluth1</strain>
        <tissue evidence="11">Whole animal</tissue>
    </source>
</reference>
<comment type="caution">
    <text evidence="11">The sequence shown here is derived from an EMBL/GenBank/DDBJ whole genome shotgun (WGS) entry which is preliminary data.</text>
</comment>
<accession>A0A9D4RS84</accession>
<dbReference type="InterPro" id="IPR011545">
    <property type="entry name" value="DEAD/DEAH_box_helicase_dom"/>
</dbReference>
<organism evidence="11 12">
    <name type="scientific">Dreissena polymorpha</name>
    <name type="common">Zebra mussel</name>
    <name type="synonym">Mytilus polymorpha</name>
    <dbReference type="NCBI Taxonomy" id="45954"/>
    <lineage>
        <taxon>Eukaryota</taxon>
        <taxon>Metazoa</taxon>
        <taxon>Spiralia</taxon>
        <taxon>Lophotrochozoa</taxon>
        <taxon>Mollusca</taxon>
        <taxon>Bivalvia</taxon>
        <taxon>Autobranchia</taxon>
        <taxon>Heteroconchia</taxon>
        <taxon>Euheterodonta</taxon>
        <taxon>Imparidentia</taxon>
        <taxon>Neoheterodontei</taxon>
        <taxon>Myida</taxon>
        <taxon>Dreissenoidea</taxon>
        <taxon>Dreissenidae</taxon>
        <taxon>Dreissena</taxon>
    </lineage>
</organism>
<feature type="region of interest" description="Disordered" evidence="8">
    <location>
        <begin position="472"/>
        <end position="496"/>
    </location>
</feature>
<feature type="compositionally biased region" description="Basic and acidic residues" evidence="8">
    <location>
        <begin position="105"/>
        <end position="115"/>
    </location>
</feature>
<dbReference type="SUPFAM" id="SSF52540">
    <property type="entry name" value="P-loop containing nucleoside triphosphate hydrolases"/>
    <property type="match status" value="1"/>
</dbReference>
<keyword evidence="1 6" id="KW-0547">Nucleotide-binding</keyword>
<dbReference type="GO" id="GO:0003723">
    <property type="term" value="F:RNA binding"/>
    <property type="evidence" value="ECO:0007669"/>
    <property type="project" value="UniProtKB-UniRule"/>
</dbReference>
<name>A0A9D4RS84_DREPO</name>
<dbReference type="InterPro" id="IPR014001">
    <property type="entry name" value="Helicase_ATP-bd"/>
</dbReference>
<evidence type="ECO:0000256" key="2">
    <source>
        <dbReference type="ARBA" id="ARBA00022801"/>
    </source>
</evidence>
<dbReference type="AlphaFoldDB" id="A0A9D4RS84"/>
<gene>
    <name evidence="11" type="ORF">DPMN_000660</name>
</gene>
<dbReference type="EC" id="3.6.4.13" evidence="7"/>
<evidence type="ECO:0000256" key="5">
    <source>
        <dbReference type="ARBA" id="ARBA00022884"/>
    </source>
</evidence>
<keyword evidence="5 7" id="KW-0694">RNA-binding</keyword>
<dbReference type="PANTHER" id="PTHR24031">
    <property type="entry name" value="RNA HELICASE"/>
    <property type="match status" value="1"/>
</dbReference>
<dbReference type="InterPro" id="IPR000629">
    <property type="entry name" value="RNA-helicase_DEAD-box_CS"/>
</dbReference>
<dbReference type="GO" id="GO:0016787">
    <property type="term" value="F:hydrolase activity"/>
    <property type="evidence" value="ECO:0007669"/>
    <property type="project" value="UniProtKB-KW"/>
</dbReference>
<evidence type="ECO:0000256" key="3">
    <source>
        <dbReference type="ARBA" id="ARBA00022806"/>
    </source>
</evidence>
<evidence type="ECO:0000259" key="10">
    <source>
        <dbReference type="PROSITE" id="PS51194"/>
    </source>
</evidence>
<dbReference type="PROSITE" id="PS51194">
    <property type="entry name" value="HELICASE_CTER"/>
    <property type="match status" value="1"/>
</dbReference>
<dbReference type="Pfam" id="PF00270">
    <property type="entry name" value="DEAD"/>
    <property type="match status" value="1"/>
</dbReference>
<feature type="compositionally biased region" description="Polar residues" evidence="8">
    <location>
        <begin position="134"/>
        <end position="145"/>
    </location>
</feature>
<feature type="domain" description="Helicase ATP-binding" evidence="9">
    <location>
        <begin position="263"/>
        <end position="461"/>
    </location>
</feature>
<sequence length="718" mass="80531">MKRYLGEDEDVNQDQKAASILRKLKKEAKKRKRLSAGVQHNVHAQTSDTEGADFLLDTKGAVDLVVQENNTDDHIKDDESNRVPRQKRKRKHLEEPVDISNATQHIKDIVDETVKSKKHKTKKKQKNEDDSSVDNETVPQASGSHKSLGEHDDVAESLDDVNSNVQLHSGIEGLQEIGGFTVIGDLRPAKVEKVRRVLPEWLSNPHVISADLTTDQLPVQDMPGLAPDLVQQLLDNNITHFFPVQKQVIPALLESSLSGFHIGRAGYQPSDICVSAPTGSGKTLAYVIPIVQALRSRVTCRVRALAVLPVTDLAAQVFKVFQTYSGNTCLKVGLLIGQKTFTAEQKMLTRKTLCGYRSQYDIIVATPGRLVDHINKTEGFDLSQLRYLVIDEADRMMEEIKQDWLVQVEAAVHRSRPSPGPLSALACRRMVMPLQKLLYSATLSQNPEKLQQLNLFQPKLYTSVIGQSKDHVTQEAKPDVVGSNDRKLSKDKQSKMDEDEDFVGKYATPASLSEYYIEAAQGEKPLIVVHLLHNLHYKNILCFTNSVEDTHRLSLLIKLVGGVKVKEFSSRQHVTRRNDILEQFAAGKIDILICSDAMARGMDVSNVKYVISYDPPSYIQNYIHRVGRTARAGQPGTAITLVQRKQFYHFKKMLRDAGKSSLLPLHVTRSDFGQLLPKYEVALKKLEEMLEVEKQKRTPKAKTFKKNDQNKPSNAVVV</sequence>
<feature type="compositionally biased region" description="Basic and acidic residues" evidence="8">
    <location>
        <begin position="71"/>
        <end position="82"/>
    </location>
</feature>
<dbReference type="Pfam" id="PF00271">
    <property type="entry name" value="Helicase_C"/>
    <property type="match status" value="1"/>
</dbReference>
<evidence type="ECO:0000256" key="1">
    <source>
        <dbReference type="ARBA" id="ARBA00022741"/>
    </source>
</evidence>
<feature type="compositionally biased region" description="Basic residues" evidence="8">
    <location>
        <begin position="116"/>
        <end position="125"/>
    </location>
</feature>
<protein>
    <recommendedName>
        <fullName evidence="7">ATP-dependent RNA helicase</fullName>
        <ecNumber evidence="7">3.6.4.13</ecNumber>
    </recommendedName>
</protein>
<comment type="function">
    <text evidence="7">RNA helicase.</text>
</comment>
<proteinExistence type="inferred from homology"/>
<evidence type="ECO:0000256" key="6">
    <source>
        <dbReference type="RuleBase" id="RU000492"/>
    </source>
</evidence>
<feature type="region of interest" description="Disordered" evidence="8">
    <location>
        <begin position="30"/>
        <end position="53"/>
    </location>
</feature>
<dbReference type="EMBL" id="JAIWYP010000001">
    <property type="protein sequence ID" value="KAH3876810.1"/>
    <property type="molecule type" value="Genomic_DNA"/>
</dbReference>
<dbReference type="SMART" id="SM00487">
    <property type="entry name" value="DEXDc"/>
    <property type="match status" value="1"/>
</dbReference>
<dbReference type="SMART" id="SM00490">
    <property type="entry name" value="HELICc"/>
    <property type="match status" value="1"/>
</dbReference>
<feature type="region of interest" description="Disordered" evidence="8">
    <location>
        <begin position="694"/>
        <end position="718"/>
    </location>
</feature>
<dbReference type="PROSITE" id="PS51192">
    <property type="entry name" value="HELICASE_ATP_BIND_1"/>
    <property type="match status" value="1"/>
</dbReference>
<comment type="similarity">
    <text evidence="6">Belongs to the DEAD box helicase family.</text>
</comment>
<evidence type="ECO:0000259" key="9">
    <source>
        <dbReference type="PROSITE" id="PS51192"/>
    </source>
</evidence>
<dbReference type="PROSITE" id="PS00039">
    <property type="entry name" value="DEAD_ATP_HELICASE"/>
    <property type="match status" value="1"/>
</dbReference>
<comment type="catalytic activity">
    <reaction evidence="7">
        <text>ATP + H2O = ADP + phosphate + H(+)</text>
        <dbReference type="Rhea" id="RHEA:13065"/>
        <dbReference type="ChEBI" id="CHEBI:15377"/>
        <dbReference type="ChEBI" id="CHEBI:15378"/>
        <dbReference type="ChEBI" id="CHEBI:30616"/>
        <dbReference type="ChEBI" id="CHEBI:43474"/>
        <dbReference type="ChEBI" id="CHEBI:456216"/>
        <dbReference type="EC" id="3.6.4.13"/>
    </reaction>
</comment>
<comment type="domain">
    <text evidence="7">The Q motif is unique to and characteristic of the DEAD box family of RNA helicases and controls ATP binding and hydrolysis.</text>
</comment>
<evidence type="ECO:0000313" key="12">
    <source>
        <dbReference type="Proteomes" id="UP000828390"/>
    </source>
</evidence>
<reference evidence="11" key="2">
    <citation type="submission" date="2020-11" db="EMBL/GenBank/DDBJ databases">
        <authorList>
            <person name="McCartney M.A."/>
            <person name="Auch B."/>
            <person name="Kono T."/>
            <person name="Mallez S."/>
            <person name="Becker A."/>
            <person name="Gohl D.M."/>
            <person name="Silverstein K.A.T."/>
            <person name="Koren S."/>
            <person name="Bechman K.B."/>
            <person name="Herman A."/>
            <person name="Abrahante J.E."/>
            <person name="Garbe J."/>
        </authorList>
    </citation>
    <scope>NUCLEOTIDE SEQUENCE</scope>
    <source>
        <strain evidence="11">Duluth1</strain>
        <tissue evidence="11">Whole animal</tissue>
    </source>
</reference>
<dbReference type="InterPro" id="IPR001650">
    <property type="entry name" value="Helicase_C-like"/>
</dbReference>
<feature type="region of interest" description="Disordered" evidence="8">
    <location>
        <begin position="68"/>
        <end position="153"/>
    </location>
</feature>